<name>A0A9N9L952_9HELO</name>
<dbReference type="OrthoDB" id="10379977at2759"/>
<evidence type="ECO:0000313" key="2">
    <source>
        <dbReference type="EMBL" id="CAG8959807.1"/>
    </source>
</evidence>
<keyword evidence="3" id="KW-1185">Reference proteome</keyword>
<protein>
    <submittedName>
        <fullName evidence="2">Uncharacterized protein</fullName>
    </submittedName>
</protein>
<reference evidence="2" key="1">
    <citation type="submission" date="2021-07" db="EMBL/GenBank/DDBJ databases">
        <authorList>
            <person name="Durling M."/>
        </authorList>
    </citation>
    <scope>NUCLEOTIDE SEQUENCE</scope>
</reference>
<accession>A0A9N9L952</accession>
<dbReference type="AlphaFoldDB" id="A0A9N9L952"/>
<feature type="signal peptide" evidence="1">
    <location>
        <begin position="1"/>
        <end position="18"/>
    </location>
</feature>
<gene>
    <name evidence="2" type="ORF">HYFRA_00001715</name>
</gene>
<dbReference type="EMBL" id="CAJVRL010000092">
    <property type="protein sequence ID" value="CAG8959807.1"/>
    <property type="molecule type" value="Genomic_DNA"/>
</dbReference>
<organism evidence="2 3">
    <name type="scientific">Hymenoscyphus fraxineus</name>
    <dbReference type="NCBI Taxonomy" id="746836"/>
    <lineage>
        <taxon>Eukaryota</taxon>
        <taxon>Fungi</taxon>
        <taxon>Dikarya</taxon>
        <taxon>Ascomycota</taxon>
        <taxon>Pezizomycotina</taxon>
        <taxon>Leotiomycetes</taxon>
        <taxon>Helotiales</taxon>
        <taxon>Helotiaceae</taxon>
        <taxon>Hymenoscyphus</taxon>
    </lineage>
</organism>
<evidence type="ECO:0000313" key="3">
    <source>
        <dbReference type="Proteomes" id="UP000696280"/>
    </source>
</evidence>
<proteinExistence type="predicted"/>
<feature type="chain" id="PRO_5040494156" evidence="1">
    <location>
        <begin position="19"/>
        <end position="106"/>
    </location>
</feature>
<sequence>MQLQNIVSVIALATAVSAQGTIYYRTAWCMTGNFDKLDPATISACSGFTAACPDCVTRLPSTGSQNSAGPYCESPSSKLDSAKFLEACKAKGAQNSSGSSGIPRGA</sequence>
<dbReference type="Proteomes" id="UP000696280">
    <property type="component" value="Unassembled WGS sequence"/>
</dbReference>
<keyword evidence="1" id="KW-0732">Signal</keyword>
<comment type="caution">
    <text evidence="2">The sequence shown here is derived from an EMBL/GenBank/DDBJ whole genome shotgun (WGS) entry which is preliminary data.</text>
</comment>
<evidence type="ECO:0000256" key="1">
    <source>
        <dbReference type="SAM" id="SignalP"/>
    </source>
</evidence>